<evidence type="ECO:0000313" key="3">
    <source>
        <dbReference type="EMBL" id="URE17237.1"/>
    </source>
</evidence>
<name>A0A9E7GRU6_9LILI</name>
<dbReference type="Proteomes" id="UP001055439">
    <property type="component" value="Chromosome 7"/>
</dbReference>
<evidence type="ECO:0000256" key="1">
    <source>
        <dbReference type="SAM" id="MobiDB-lite"/>
    </source>
</evidence>
<feature type="chain" id="PRO_5038913625" evidence="2">
    <location>
        <begin position="17"/>
        <end position="212"/>
    </location>
</feature>
<proteinExistence type="predicted"/>
<feature type="signal peptide" evidence="2">
    <location>
        <begin position="1"/>
        <end position="16"/>
    </location>
</feature>
<dbReference type="OrthoDB" id="1862401at2759"/>
<evidence type="ECO:0000313" key="4">
    <source>
        <dbReference type="Proteomes" id="UP001055439"/>
    </source>
</evidence>
<organism evidence="3 4">
    <name type="scientific">Musa troglodytarum</name>
    <name type="common">fe'i banana</name>
    <dbReference type="NCBI Taxonomy" id="320322"/>
    <lineage>
        <taxon>Eukaryota</taxon>
        <taxon>Viridiplantae</taxon>
        <taxon>Streptophyta</taxon>
        <taxon>Embryophyta</taxon>
        <taxon>Tracheophyta</taxon>
        <taxon>Spermatophyta</taxon>
        <taxon>Magnoliopsida</taxon>
        <taxon>Liliopsida</taxon>
        <taxon>Zingiberales</taxon>
        <taxon>Musaceae</taxon>
        <taxon>Musa</taxon>
    </lineage>
</organism>
<protein>
    <submittedName>
        <fullName evidence="3">Transferase family</fullName>
    </submittedName>
</protein>
<dbReference type="AlphaFoldDB" id="A0A9E7GRU6"/>
<sequence length="212" mass="22810">MWHELHLLFPVRLVAAVEVHHTRPRSPGRADDPLQSGHPEPRAATAAALTRLLRQLHLPHTGHGHRGRAAGPRPRLGRAPHPRDGGGAYRHSHPREGGGMDGSAGRVQDEHVRQIQRDDGELAEVRRLRVQLRVGEGGGGAERDGAQARWQGDLLPGVGGRRKHGLGDLPGAAFYECVGGRRGVHERRQPITGASVAPGSCRLARCIAVSTP</sequence>
<keyword evidence="2" id="KW-0732">Signal</keyword>
<keyword evidence="4" id="KW-1185">Reference proteome</keyword>
<dbReference type="EMBL" id="CP097509">
    <property type="protein sequence ID" value="URE17237.1"/>
    <property type="molecule type" value="Genomic_DNA"/>
</dbReference>
<keyword evidence="3" id="KW-0808">Transferase</keyword>
<feature type="compositionally biased region" description="Basic and acidic residues" evidence="1">
    <location>
        <begin position="107"/>
        <end position="118"/>
    </location>
</feature>
<evidence type="ECO:0000256" key="2">
    <source>
        <dbReference type="SAM" id="SignalP"/>
    </source>
</evidence>
<accession>A0A9E7GRU6</accession>
<feature type="region of interest" description="Disordered" evidence="1">
    <location>
        <begin position="59"/>
        <end position="118"/>
    </location>
</feature>
<reference evidence="3" key="1">
    <citation type="submission" date="2022-05" db="EMBL/GenBank/DDBJ databases">
        <title>The Musa troglodytarum L. genome provides insights into the mechanism of non-climacteric behaviour and enrichment of carotenoids.</title>
        <authorList>
            <person name="Wang J."/>
        </authorList>
    </citation>
    <scope>NUCLEOTIDE SEQUENCE</scope>
    <source>
        <tissue evidence="3">Leaf</tissue>
    </source>
</reference>
<dbReference type="GO" id="GO:0016740">
    <property type="term" value="F:transferase activity"/>
    <property type="evidence" value="ECO:0007669"/>
    <property type="project" value="UniProtKB-KW"/>
</dbReference>
<gene>
    <name evidence="3" type="ORF">MUK42_11649</name>
</gene>